<keyword evidence="1" id="KW-0812">Transmembrane</keyword>
<proteinExistence type="predicted"/>
<organism evidence="3">
    <name type="scientific">freshwater metagenome</name>
    <dbReference type="NCBI Taxonomy" id="449393"/>
    <lineage>
        <taxon>unclassified sequences</taxon>
        <taxon>metagenomes</taxon>
        <taxon>ecological metagenomes</taxon>
    </lineage>
</organism>
<gene>
    <name evidence="3" type="ORF">UFOPK3401_00902</name>
</gene>
<protein>
    <submittedName>
        <fullName evidence="3">Unannotated protein</fullName>
    </submittedName>
</protein>
<dbReference type="InterPro" id="IPR013974">
    <property type="entry name" value="SAF"/>
</dbReference>
<dbReference type="SMART" id="SM00858">
    <property type="entry name" value="SAF"/>
    <property type="match status" value="1"/>
</dbReference>
<feature type="transmembrane region" description="Helical" evidence="1">
    <location>
        <begin position="12"/>
        <end position="31"/>
    </location>
</feature>
<dbReference type="AlphaFoldDB" id="A0A6J7DQ40"/>
<dbReference type="Pfam" id="PF08666">
    <property type="entry name" value="SAF"/>
    <property type="match status" value="1"/>
</dbReference>
<dbReference type="Gene3D" id="3.90.1210.10">
    <property type="entry name" value="Antifreeze-like/N-acetylneuraminic acid synthase C-terminal domain"/>
    <property type="match status" value="1"/>
</dbReference>
<evidence type="ECO:0000259" key="2">
    <source>
        <dbReference type="SMART" id="SM00858"/>
    </source>
</evidence>
<dbReference type="EMBL" id="CAFBLM010000037">
    <property type="protein sequence ID" value="CAB4872751.1"/>
    <property type="molecule type" value="Genomic_DNA"/>
</dbReference>
<feature type="domain" description="SAF" evidence="2">
    <location>
        <begin position="38"/>
        <end position="100"/>
    </location>
</feature>
<reference evidence="3" key="1">
    <citation type="submission" date="2020-05" db="EMBL/GenBank/DDBJ databases">
        <authorList>
            <person name="Chiriac C."/>
            <person name="Salcher M."/>
            <person name="Ghai R."/>
            <person name="Kavagutti S V."/>
        </authorList>
    </citation>
    <scope>NUCLEOTIDE SEQUENCE</scope>
</reference>
<dbReference type="CDD" id="cd11614">
    <property type="entry name" value="SAF_CpaB_FlgA_like"/>
    <property type="match status" value="1"/>
</dbReference>
<sequence length="204" mass="21124">MNRPKRSIRDPRLITGVALIVGSILVGHVLMSSAGRTSAVWVTTHDMPAGSMVQSKDLIAGRVHLGDLTARYASGGSSLVGSVVTRDLVKGELVPASALKSARARLTRLVTVPVEQFHAPAGLARGDLVDVYINAQNDSGLTSASSLVAARVAVHSIEDDGGTFGSSSSSVGVVLELAPENVARVVTGVRQGAVDLVRVPLDSR</sequence>
<keyword evidence="1" id="KW-1133">Transmembrane helix</keyword>
<accession>A0A6J7DQ40</accession>
<keyword evidence="1" id="KW-0472">Membrane</keyword>
<evidence type="ECO:0000256" key="1">
    <source>
        <dbReference type="SAM" id="Phobius"/>
    </source>
</evidence>
<evidence type="ECO:0000313" key="3">
    <source>
        <dbReference type="EMBL" id="CAB4872751.1"/>
    </source>
</evidence>
<name>A0A6J7DQ40_9ZZZZ</name>